<feature type="region of interest" description="Disordered" evidence="1">
    <location>
        <begin position="158"/>
        <end position="177"/>
    </location>
</feature>
<evidence type="ECO:0000256" key="2">
    <source>
        <dbReference type="SAM" id="SignalP"/>
    </source>
</evidence>
<comment type="caution">
    <text evidence="3">The sequence shown here is derived from an EMBL/GenBank/DDBJ whole genome shotgun (WGS) entry which is preliminary data.</text>
</comment>
<accession>A0AAD8LR19</accession>
<evidence type="ECO:0000313" key="3">
    <source>
        <dbReference type="EMBL" id="KAK1442812.1"/>
    </source>
</evidence>
<gene>
    <name evidence="3" type="ORF">BgAZ_303300</name>
</gene>
<keyword evidence="4" id="KW-1185">Reference proteome</keyword>
<dbReference type="Gene3D" id="3.30.300.20">
    <property type="match status" value="1"/>
</dbReference>
<dbReference type="Proteomes" id="UP001230268">
    <property type="component" value="Unassembled WGS sequence"/>
</dbReference>
<proteinExistence type="predicted"/>
<dbReference type="SUPFAM" id="SSF89919">
    <property type="entry name" value="Ribosome-binding factor A, RbfA"/>
    <property type="match status" value="1"/>
</dbReference>
<dbReference type="InterPro" id="IPR015946">
    <property type="entry name" value="KH_dom-like_a/b"/>
</dbReference>
<dbReference type="InterPro" id="IPR023799">
    <property type="entry name" value="RbfA_dom_sf"/>
</dbReference>
<evidence type="ECO:0000313" key="4">
    <source>
        <dbReference type="Proteomes" id="UP001230268"/>
    </source>
</evidence>
<reference evidence="3" key="1">
    <citation type="submission" date="2023-08" db="EMBL/GenBank/DDBJ databases">
        <title>Draft sequence of the Babesia gibsoni genome.</title>
        <authorList>
            <person name="Yamagishi J.Y."/>
            <person name="Xuan X.X."/>
        </authorList>
    </citation>
    <scope>NUCLEOTIDE SEQUENCE</scope>
    <source>
        <strain evidence="3">Azabu</strain>
    </source>
</reference>
<dbReference type="InterPro" id="IPR000238">
    <property type="entry name" value="RbfA"/>
</dbReference>
<dbReference type="AlphaFoldDB" id="A0AAD8LR19"/>
<feature type="signal peptide" evidence="2">
    <location>
        <begin position="1"/>
        <end position="15"/>
    </location>
</feature>
<protein>
    <recommendedName>
        <fullName evidence="5">Ribosome-binding factor A</fullName>
    </recommendedName>
</protein>
<feature type="chain" id="PRO_5042159689" description="Ribosome-binding factor A" evidence="2">
    <location>
        <begin position="16"/>
        <end position="183"/>
    </location>
</feature>
<sequence>MKILHIAALLRICAAFRVCSVGTPSRASNFALSVSRHDIYRLRRQKEILDAVSYILERRDRLPIGRNIQPEIIEGISVIEVELNSDCSHARLKVCIVGDSFQQRQGFSWLEKNSKLLRYRMAQMLSHRKNVPTLSFERHNLVQQAEVLMKMNDEMMKAGLAPDHSDDGDEEPQSDEYNKLLLV</sequence>
<evidence type="ECO:0000256" key="1">
    <source>
        <dbReference type="SAM" id="MobiDB-lite"/>
    </source>
</evidence>
<dbReference type="Pfam" id="PF02033">
    <property type="entry name" value="RBFA"/>
    <property type="match status" value="1"/>
</dbReference>
<dbReference type="GO" id="GO:0006364">
    <property type="term" value="P:rRNA processing"/>
    <property type="evidence" value="ECO:0007669"/>
    <property type="project" value="InterPro"/>
</dbReference>
<evidence type="ECO:0008006" key="5">
    <source>
        <dbReference type="Google" id="ProtNLM"/>
    </source>
</evidence>
<organism evidence="3 4">
    <name type="scientific">Babesia gibsoni</name>
    <dbReference type="NCBI Taxonomy" id="33632"/>
    <lineage>
        <taxon>Eukaryota</taxon>
        <taxon>Sar</taxon>
        <taxon>Alveolata</taxon>
        <taxon>Apicomplexa</taxon>
        <taxon>Aconoidasida</taxon>
        <taxon>Piroplasmida</taxon>
        <taxon>Babesiidae</taxon>
        <taxon>Babesia</taxon>
    </lineage>
</organism>
<dbReference type="EMBL" id="JAVEPI010000003">
    <property type="protein sequence ID" value="KAK1442812.1"/>
    <property type="molecule type" value="Genomic_DNA"/>
</dbReference>
<name>A0AAD8LR19_BABGI</name>
<keyword evidence="2" id="KW-0732">Signal</keyword>